<evidence type="ECO:0008006" key="4">
    <source>
        <dbReference type="Google" id="ProtNLM"/>
    </source>
</evidence>
<feature type="compositionally biased region" description="Basic residues" evidence="1">
    <location>
        <begin position="231"/>
        <end position="240"/>
    </location>
</feature>
<feature type="compositionally biased region" description="Polar residues" evidence="1">
    <location>
        <begin position="84"/>
        <end position="101"/>
    </location>
</feature>
<feature type="region of interest" description="Disordered" evidence="1">
    <location>
        <begin position="214"/>
        <end position="240"/>
    </location>
</feature>
<comment type="caution">
    <text evidence="2">The sequence shown here is derived from an EMBL/GenBank/DDBJ whole genome shotgun (WGS) entry which is preliminary data.</text>
</comment>
<gene>
    <name evidence="2" type="ORF">NQ315_007402</name>
</gene>
<sequence>MDNCTYIKKEVKYPHEEVEANRSDGTTPVINQTFIEDPKEQDYHIKIEEIDIKFEYDCSRLEDYQNSLNNGNESFETPSLNHLHQNITSSNTSSRGASTTEQHSDDCSNRSEVELKTRNTEKKQTWTEWFNCDSCDFKAKQKCYLKCHKLGHKPPSKNERFSCVLCNSKVKHRESFNKRRTLWRDRLKKHMPVHKQSLVDGHSDGLKTKVKGHVSVHKESSVDEHSERLKTKSRKAHVRT</sequence>
<organism evidence="2 3">
    <name type="scientific">Exocentrus adspersus</name>
    <dbReference type="NCBI Taxonomy" id="1586481"/>
    <lineage>
        <taxon>Eukaryota</taxon>
        <taxon>Metazoa</taxon>
        <taxon>Ecdysozoa</taxon>
        <taxon>Arthropoda</taxon>
        <taxon>Hexapoda</taxon>
        <taxon>Insecta</taxon>
        <taxon>Pterygota</taxon>
        <taxon>Neoptera</taxon>
        <taxon>Endopterygota</taxon>
        <taxon>Coleoptera</taxon>
        <taxon>Polyphaga</taxon>
        <taxon>Cucujiformia</taxon>
        <taxon>Chrysomeloidea</taxon>
        <taxon>Cerambycidae</taxon>
        <taxon>Lamiinae</taxon>
        <taxon>Acanthocinini</taxon>
        <taxon>Exocentrus</taxon>
    </lineage>
</organism>
<evidence type="ECO:0000313" key="2">
    <source>
        <dbReference type="EMBL" id="KAJ8913685.1"/>
    </source>
</evidence>
<evidence type="ECO:0000256" key="1">
    <source>
        <dbReference type="SAM" id="MobiDB-lite"/>
    </source>
</evidence>
<proteinExistence type="predicted"/>
<evidence type="ECO:0000313" key="3">
    <source>
        <dbReference type="Proteomes" id="UP001159042"/>
    </source>
</evidence>
<protein>
    <recommendedName>
        <fullName evidence="4">C2H2-type domain-containing protein</fullName>
    </recommendedName>
</protein>
<name>A0AAV8VI76_9CUCU</name>
<reference evidence="2 3" key="1">
    <citation type="journal article" date="2023" name="Insect Mol. Biol.">
        <title>Genome sequencing provides insights into the evolution of gene families encoding plant cell wall-degrading enzymes in longhorned beetles.</title>
        <authorList>
            <person name="Shin N.R."/>
            <person name="Okamura Y."/>
            <person name="Kirsch R."/>
            <person name="Pauchet Y."/>
        </authorList>
    </citation>
    <scope>NUCLEOTIDE SEQUENCE [LARGE SCALE GENOMIC DNA]</scope>
    <source>
        <strain evidence="2">EAD_L_NR</strain>
    </source>
</reference>
<accession>A0AAV8VI76</accession>
<feature type="compositionally biased region" description="Basic and acidic residues" evidence="1">
    <location>
        <begin position="102"/>
        <end position="118"/>
    </location>
</feature>
<dbReference type="Proteomes" id="UP001159042">
    <property type="component" value="Unassembled WGS sequence"/>
</dbReference>
<feature type="compositionally biased region" description="Basic and acidic residues" evidence="1">
    <location>
        <begin position="216"/>
        <end position="230"/>
    </location>
</feature>
<dbReference type="EMBL" id="JANEYG010000089">
    <property type="protein sequence ID" value="KAJ8913685.1"/>
    <property type="molecule type" value="Genomic_DNA"/>
</dbReference>
<feature type="region of interest" description="Disordered" evidence="1">
    <location>
        <begin position="84"/>
        <end position="118"/>
    </location>
</feature>
<dbReference type="AlphaFoldDB" id="A0AAV8VI76"/>
<keyword evidence="3" id="KW-1185">Reference proteome</keyword>